<evidence type="ECO:0000256" key="2">
    <source>
        <dbReference type="SAM" id="Phobius"/>
    </source>
</evidence>
<gene>
    <name evidence="3" type="ORF">A3I23_02935</name>
</gene>
<dbReference type="AlphaFoldDB" id="A0A1F6Y7H5"/>
<evidence type="ECO:0000313" key="3">
    <source>
        <dbReference type="EMBL" id="OGJ02328.1"/>
    </source>
</evidence>
<sequence length="189" mass="21277">MKNNNKGFILPLLLGIIALLVVGVGVYVYKNKKVEVPIVPETGAQQSDQVQQTNTQTPAVNTQTNNSNSQSDTSNWKTYKNIKYNFEFKYPSDWDLESLDYVPVPQQPSQLGVSVFFKPSGTLILLSINLFNSGAQTEEMINTSNGYFRKLADNGKNVLTAHSPIDFTLNYEVFKQDYETILSTFKFTK</sequence>
<dbReference type="Pfam" id="PF18933">
    <property type="entry name" value="PsbP_2"/>
    <property type="match status" value="1"/>
</dbReference>
<reference evidence="3 4" key="1">
    <citation type="journal article" date="2016" name="Nat. Commun.">
        <title>Thousands of microbial genomes shed light on interconnected biogeochemical processes in an aquifer system.</title>
        <authorList>
            <person name="Anantharaman K."/>
            <person name="Brown C.T."/>
            <person name="Hug L.A."/>
            <person name="Sharon I."/>
            <person name="Castelle C.J."/>
            <person name="Probst A.J."/>
            <person name="Thomas B.C."/>
            <person name="Singh A."/>
            <person name="Wilkins M.J."/>
            <person name="Karaoz U."/>
            <person name="Brodie E.L."/>
            <person name="Williams K.H."/>
            <person name="Hubbard S.S."/>
            <person name="Banfield J.F."/>
        </authorList>
    </citation>
    <scope>NUCLEOTIDE SEQUENCE [LARGE SCALE GENOMIC DNA]</scope>
</reference>
<keyword evidence="2" id="KW-1133">Transmembrane helix</keyword>
<evidence type="ECO:0000313" key="4">
    <source>
        <dbReference type="Proteomes" id="UP000177693"/>
    </source>
</evidence>
<proteinExistence type="predicted"/>
<keyword evidence="2" id="KW-0812">Transmembrane</keyword>
<feature type="transmembrane region" description="Helical" evidence="2">
    <location>
        <begin position="7"/>
        <end position="29"/>
    </location>
</feature>
<dbReference type="Proteomes" id="UP000177693">
    <property type="component" value="Unassembled WGS sequence"/>
</dbReference>
<evidence type="ECO:0000256" key="1">
    <source>
        <dbReference type="SAM" id="MobiDB-lite"/>
    </source>
</evidence>
<feature type="region of interest" description="Disordered" evidence="1">
    <location>
        <begin position="45"/>
        <end position="74"/>
    </location>
</feature>
<comment type="caution">
    <text evidence="3">The sequence shown here is derived from an EMBL/GenBank/DDBJ whole genome shotgun (WGS) entry which is preliminary data.</text>
</comment>
<protein>
    <submittedName>
        <fullName evidence="3">Uncharacterized protein</fullName>
    </submittedName>
</protein>
<dbReference type="EMBL" id="MFVL01000001">
    <property type="protein sequence ID" value="OGJ02328.1"/>
    <property type="molecule type" value="Genomic_DNA"/>
</dbReference>
<name>A0A1F6Y7H5_9BACT</name>
<accession>A0A1F6Y7H5</accession>
<keyword evidence="2" id="KW-0472">Membrane</keyword>
<organism evidence="3 4">
    <name type="scientific">Candidatus Nomurabacteria bacterium RIFCSPLOWO2_02_FULL_40_67</name>
    <dbReference type="NCBI Taxonomy" id="1801787"/>
    <lineage>
        <taxon>Bacteria</taxon>
        <taxon>Candidatus Nomuraibacteriota</taxon>
    </lineage>
</organism>